<dbReference type="InterPro" id="IPR008906">
    <property type="entry name" value="HATC_C_dom"/>
</dbReference>
<evidence type="ECO:0000256" key="1">
    <source>
        <dbReference type="SAM" id="MobiDB-lite"/>
    </source>
</evidence>
<dbReference type="Proteomes" id="UP001190700">
    <property type="component" value="Unassembled WGS sequence"/>
</dbReference>
<sequence>MPFFAPKPIEVADGVVPRDPAKSPDHKKTKTLSARDRYRTGVMTRRSLNPEAPRVTTEVEQYKYMIDNGLFMLADGEHVGQLWVRKDIKEKFPIIHIVAMAYLCIDPTSAECERIFSSAGRLVDNLRCSLHPWKVEAKMFLHKNTQHIAGFKNMPKPKCTT</sequence>
<feature type="domain" description="HAT C-terminal dimerisation" evidence="2">
    <location>
        <begin position="79"/>
        <end position="144"/>
    </location>
</feature>
<dbReference type="Pfam" id="PF05699">
    <property type="entry name" value="Dimer_Tnp_hAT"/>
    <property type="match status" value="1"/>
</dbReference>
<name>A0AAE0EXE6_9CHLO</name>
<organism evidence="3 4">
    <name type="scientific">Cymbomonas tetramitiformis</name>
    <dbReference type="NCBI Taxonomy" id="36881"/>
    <lineage>
        <taxon>Eukaryota</taxon>
        <taxon>Viridiplantae</taxon>
        <taxon>Chlorophyta</taxon>
        <taxon>Pyramimonadophyceae</taxon>
        <taxon>Pyramimonadales</taxon>
        <taxon>Pyramimonadaceae</taxon>
        <taxon>Cymbomonas</taxon>
    </lineage>
</organism>
<accession>A0AAE0EXE6</accession>
<dbReference type="PANTHER" id="PTHR47611:SF3">
    <property type="entry name" value="HAT C-TERMINAL DIMERISATION DOMAIN-CONTAINING PROTEIN"/>
    <property type="match status" value="1"/>
</dbReference>
<dbReference type="EMBL" id="LGRX02032681">
    <property type="protein sequence ID" value="KAK3243729.1"/>
    <property type="molecule type" value="Genomic_DNA"/>
</dbReference>
<feature type="region of interest" description="Disordered" evidence="1">
    <location>
        <begin position="14"/>
        <end position="33"/>
    </location>
</feature>
<comment type="caution">
    <text evidence="3">The sequence shown here is derived from an EMBL/GenBank/DDBJ whole genome shotgun (WGS) entry which is preliminary data.</text>
</comment>
<evidence type="ECO:0000313" key="3">
    <source>
        <dbReference type="EMBL" id="KAK3243729.1"/>
    </source>
</evidence>
<dbReference type="GO" id="GO:0046983">
    <property type="term" value="F:protein dimerization activity"/>
    <property type="evidence" value="ECO:0007669"/>
    <property type="project" value="InterPro"/>
</dbReference>
<proteinExistence type="predicted"/>
<evidence type="ECO:0000259" key="2">
    <source>
        <dbReference type="Pfam" id="PF05699"/>
    </source>
</evidence>
<gene>
    <name evidence="3" type="ORF">CYMTET_46635</name>
</gene>
<protein>
    <recommendedName>
        <fullName evidence="2">HAT C-terminal dimerisation domain-containing protein</fullName>
    </recommendedName>
</protein>
<dbReference type="AlphaFoldDB" id="A0AAE0EXE6"/>
<keyword evidence="4" id="KW-1185">Reference proteome</keyword>
<evidence type="ECO:0000313" key="4">
    <source>
        <dbReference type="Proteomes" id="UP001190700"/>
    </source>
</evidence>
<dbReference type="InterPro" id="IPR012337">
    <property type="entry name" value="RNaseH-like_sf"/>
</dbReference>
<reference evidence="3 4" key="1">
    <citation type="journal article" date="2015" name="Genome Biol. Evol.">
        <title>Comparative Genomics of a Bacterivorous Green Alga Reveals Evolutionary Causalities and Consequences of Phago-Mixotrophic Mode of Nutrition.</title>
        <authorList>
            <person name="Burns J.A."/>
            <person name="Paasch A."/>
            <person name="Narechania A."/>
            <person name="Kim E."/>
        </authorList>
    </citation>
    <scope>NUCLEOTIDE SEQUENCE [LARGE SCALE GENOMIC DNA]</scope>
    <source>
        <strain evidence="3 4">PLY_AMNH</strain>
    </source>
</reference>
<dbReference type="SUPFAM" id="SSF53098">
    <property type="entry name" value="Ribonuclease H-like"/>
    <property type="match status" value="1"/>
</dbReference>
<dbReference type="PANTHER" id="PTHR47611">
    <property type="entry name" value="HAT DIMERISATION DOMAIN, C-TERMINAL"/>
    <property type="match status" value="1"/>
</dbReference>